<keyword evidence="2 5" id="KW-0645">Protease</keyword>
<dbReference type="SUPFAM" id="SSF52743">
    <property type="entry name" value="Subtilisin-like"/>
    <property type="match status" value="1"/>
</dbReference>
<feature type="active site" description="Charge relay system" evidence="5">
    <location>
        <position position="192"/>
    </location>
</feature>
<dbReference type="InterPro" id="IPR000209">
    <property type="entry name" value="Peptidase_S8/S53_dom"/>
</dbReference>
<evidence type="ECO:0000256" key="1">
    <source>
        <dbReference type="ARBA" id="ARBA00011073"/>
    </source>
</evidence>
<dbReference type="InterPro" id="IPR022398">
    <property type="entry name" value="Peptidase_S8_His-AS"/>
</dbReference>
<sequence>MRQRRARKVLAAAGVGILVPLAVGESALAQEDQVGALLDSKVDASLLSEIEAEGDTELWLRFAGEADFDAARAAESKEAKAEASVQAAKEFAVDSQKEAVDVLESAGADFETYWASSTVKVQGDIELLEDLVVLDSVESVVEAPEISLIDPVEKTDADPSPQATEWGLDDIGAPDVWDMGYDGDGVTVAFVDTGADYTHPAITDQYRGNNGDGTFSHDYNYFDVQGSCGDEPCDTDTHGTHVTGTMVGDDGEGNQIGVAPGADWIGVNGCCPSLEALLESGEWIAAPTDWEGNNPDPSQAPDVVNNSWGTTAPGYDPFYVDIVDLWHAGGIIPVTSLGNSGPSCNTAGSPGIYPNVIGVGAYDSGQNIASFSARGPGVDGQIKPDISAPGAGVRSSVPGGGYASYSGTSMAAPHVAGQIALLLSAAPQLKGDYDSVYELLTGTARPKADDQCGSEGDANNVYGNGMVDAVAMINNAPIGDVGDLEASVVNADGEGLAGAEVTLSNGERERELTTEADGTVSAKLTAGDWDYSVSAFGYGAASGTITIEMDTVNEFTWTLESVESGTVAGTVVDGDGHGWPLGGTVSAADGQVVAEADPITGEFSMELPAGEWDLTVDPEYRGYQTTTATASTGTEDLVVEVSGESCAAPGYGFDPLGEQFESGAGGWEIVNNGDYAWTYDSGRVNSTPGSDGFAMADSDEAGVGATVDTELISPVFDLSSADDKTLTWANDYNHLSNSQADVLLSVDGGDSWESIWSASSDVRDSTESVDLSAWGDATEAQLKFHYVDGGSWAWWWAVDDVMIGDAECVQQEGGIVRGTVTSTDTGEPLAGAIVSGAGASTSTDEDGSYWMFVPDTGDVELTATMEDFGSSVTTVAIEDSSVSEVAMEIGTAHIKVSDERLATSVQQGGSWTFELELRNVGSAPGVVDFAASDGEFEMMGEVDAAAASWLSVEPARVTVEPDETVVVEVTVSGEGIDQPGTYTAMLGVDYVSPGESPGVEVSMLVVPRPQQGKLDGSVEAVTCDGTVVDLSGAQVQLRDPQGGTSHFVTGEDGSYERWLTAGTYTIIVSKDGYAADFDSVEVKAGRNNASAFSLAELGC</sequence>
<feature type="active site" description="Charge relay system" evidence="5">
    <location>
        <position position="409"/>
    </location>
</feature>
<dbReference type="InterPro" id="IPR023828">
    <property type="entry name" value="Peptidase_S8_Ser-AS"/>
</dbReference>
<evidence type="ECO:0000256" key="4">
    <source>
        <dbReference type="ARBA" id="ARBA00022825"/>
    </source>
</evidence>
<evidence type="ECO:0000313" key="8">
    <source>
        <dbReference type="EMBL" id="MFC4334602.1"/>
    </source>
</evidence>
<dbReference type="Gene3D" id="3.40.50.200">
    <property type="entry name" value="Peptidase S8/S53 domain"/>
    <property type="match status" value="1"/>
</dbReference>
<dbReference type="InterPro" id="IPR015500">
    <property type="entry name" value="Peptidase_S8_subtilisin-rel"/>
</dbReference>
<dbReference type="PROSITE" id="PS00137">
    <property type="entry name" value="SUBTILASE_HIS"/>
    <property type="match status" value="1"/>
</dbReference>
<dbReference type="Gene3D" id="2.60.120.200">
    <property type="match status" value="1"/>
</dbReference>
<dbReference type="Proteomes" id="UP001595823">
    <property type="component" value="Unassembled WGS sequence"/>
</dbReference>
<proteinExistence type="inferred from homology"/>
<dbReference type="PRINTS" id="PR00723">
    <property type="entry name" value="SUBTILISIN"/>
</dbReference>
<dbReference type="Gene3D" id="2.60.40.1120">
    <property type="entry name" value="Carboxypeptidase-like, regulatory domain"/>
    <property type="match status" value="3"/>
</dbReference>
<comment type="caution">
    <text evidence="8">The sequence shown here is derived from an EMBL/GenBank/DDBJ whole genome shotgun (WGS) entry which is preliminary data.</text>
</comment>
<feature type="domain" description="Peptidase S8/S53" evidence="7">
    <location>
        <begin position="183"/>
        <end position="465"/>
    </location>
</feature>
<keyword evidence="3 5" id="KW-0378">Hydrolase</keyword>
<dbReference type="InterPro" id="IPR013320">
    <property type="entry name" value="ConA-like_dom_sf"/>
</dbReference>
<dbReference type="InterPro" id="IPR051048">
    <property type="entry name" value="Peptidase_S8/S53_subtilisin"/>
</dbReference>
<name>A0ABV8TVB9_9ACTN</name>
<reference evidence="9" key="1">
    <citation type="journal article" date="2019" name="Int. J. Syst. Evol. Microbiol.">
        <title>The Global Catalogue of Microorganisms (GCM) 10K type strain sequencing project: providing services to taxonomists for standard genome sequencing and annotation.</title>
        <authorList>
            <consortium name="The Broad Institute Genomics Platform"/>
            <consortium name="The Broad Institute Genome Sequencing Center for Infectious Disease"/>
            <person name="Wu L."/>
            <person name="Ma J."/>
        </authorList>
    </citation>
    <scope>NUCLEOTIDE SEQUENCE [LARGE SCALE GENOMIC DNA]</scope>
    <source>
        <strain evidence="9">IBRC-M 10908</strain>
    </source>
</reference>
<protein>
    <submittedName>
        <fullName evidence="8">S8 family serine peptidase</fullName>
    </submittedName>
</protein>
<gene>
    <name evidence="8" type="ORF">ACFPET_05260</name>
</gene>
<dbReference type="SUPFAM" id="SSF49452">
    <property type="entry name" value="Starch-binding domain-like"/>
    <property type="match status" value="1"/>
</dbReference>
<dbReference type="Pfam" id="PF13620">
    <property type="entry name" value="CarboxypepD_reg"/>
    <property type="match status" value="3"/>
</dbReference>
<dbReference type="PROSITE" id="PS00138">
    <property type="entry name" value="SUBTILASE_SER"/>
    <property type="match status" value="1"/>
</dbReference>
<dbReference type="SUPFAM" id="SSF49464">
    <property type="entry name" value="Carboxypeptidase regulatory domain-like"/>
    <property type="match status" value="2"/>
</dbReference>
<dbReference type="PANTHER" id="PTHR43399">
    <property type="entry name" value="SUBTILISIN-RELATED"/>
    <property type="match status" value="1"/>
</dbReference>
<dbReference type="Pfam" id="PF00082">
    <property type="entry name" value="Peptidase_S8"/>
    <property type="match status" value="1"/>
</dbReference>
<feature type="active site" description="Charge relay system" evidence="5">
    <location>
        <position position="238"/>
    </location>
</feature>
<accession>A0ABV8TVB9</accession>
<dbReference type="RefSeq" id="WP_380618449.1">
    <property type="nucleotide sequence ID" value="NZ_JBHSDK010000007.1"/>
</dbReference>
<dbReference type="InterPro" id="IPR036852">
    <property type="entry name" value="Peptidase_S8/S53_dom_sf"/>
</dbReference>
<dbReference type="PANTHER" id="PTHR43399:SF4">
    <property type="entry name" value="CELL WALL-ASSOCIATED PROTEASE"/>
    <property type="match status" value="1"/>
</dbReference>
<feature type="region of interest" description="Disordered" evidence="6">
    <location>
        <begin position="152"/>
        <end position="171"/>
    </location>
</feature>
<evidence type="ECO:0000256" key="2">
    <source>
        <dbReference type="ARBA" id="ARBA00022670"/>
    </source>
</evidence>
<dbReference type="InterPro" id="IPR008969">
    <property type="entry name" value="CarboxyPept-like_regulatory"/>
</dbReference>
<evidence type="ECO:0000256" key="6">
    <source>
        <dbReference type="SAM" id="MobiDB-lite"/>
    </source>
</evidence>
<evidence type="ECO:0000259" key="7">
    <source>
        <dbReference type="Pfam" id="PF00082"/>
    </source>
</evidence>
<keyword evidence="4 5" id="KW-0720">Serine protease</keyword>
<evidence type="ECO:0000256" key="3">
    <source>
        <dbReference type="ARBA" id="ARBA00022801"/>
    </source>
</evidence>
<evidence type="ECO:0000256" key="5">
    <source>
        <dbReference type="PROSITE-ProRule" id="PRU01240"/>
    </source>
</evidence>
<dbReference type="InterPro" id="IPR013784">
    <property type="entry name" value="Carb-bd-like_fold"/>
</dbReference>
<organism evidence="8 9">
    <name type="scientific">Salininema proteolyticum</name>
    <dbReference type="NCBI Taxonomy" id="1607685"/>
    <lineage>
        <taxon>Bacteria</taxon>
        <taxon>Bacillati</taxon>
        <taxon>Actinomycetota</taxon>
        <taxon>Actinomycetes</taxon>
        <taxon>Glycomycetales</taxon>
        <taxon>Glycomycetaceae</taxon>
        <taxon>Salininema</taxon>
    </lineage>
</organism>
<dbReference type="NCBIfam" id="NF038128">
    <property type="entry name" value="choice_anch_J"/>
    <property type="match status" value="1"/>
</dbReference>
<dbReference type="SUPFAM" id="SSF49899">
    <property type="entry name" value="Concanavalin A-like lectins/glucanases"/>
    <property type="match status" value="1"/>
</dbReference>
<dbReference type="EMBL" id="JBHSDK010000007">
    <property type="protein sequence ID" value="MFC4334602.1"/>
    <property type="molecule type" value="Genomic_DNA"/>
</dbReference>
<evidence type="ECO:0000313" key="9">
    <source>
        <dbReference type="Proteomes" id="UP001595823"/>
    </source>
</evidence>
<comment type="similarity">
    <text evidence="1 5">Belongs to the peptidase S8 family.</text>
</comment>
<keyword evidence="9" id="KW-1185">Reference proteome</keyword>
<dbReference type="PROSITE" id="PS51892">
    <property type="entry name" value="SUBTILASE"/>
    <property type="match status" value="1"/>
</dbReference>